<name>A0A915EH32_9BILA</name>
<dbReference type="Proteomes" id="UP000887574">
    <property type="component" value="Unplaced"/>
</dbReference>
<keyword evidence="5" id="KW-1185">Reference proteome</keyword>
<evidence type="ECO:0000313" key="6">
    <source>
        <dbReference type="WBParaSite" id="jg5275"/>
    </source>
</evidence>
<accession>A0A915EH32</accession>
<dbReference type="Pfam" id="PF04500">
    <property type="entry name" value="FLYWCH"/>
    <property type="match status" value="1"/>
</dbReference>
<keyword evidence="1" id="KW-0479">Metal-binding</keyword>
<keyword evidence="2" id="KW-0863">Zinc-finger</keyword>
<reference evidence="6" key="1">
    <citation type="submission" date="2022-11" db="UniProtKB">
        <authorList>
            <consortium name="WormBaseParasite"/>
        </authorList>
    </citation>
    <scope>IDENTIFICATION</scope>
</reference>
<evidence type="ECO:0000259" key="4">
    <source>
        <dbReference type="Pfam" id="PF04500"/>
    </source>
</evidence>
<dbReference type="InterPro" id="IPR007588">
    <property type="entry name" value="Znf_FLYWCH"/>
</dbReference>
<dbReference type="GO" id="GO:0008270">
    <property type="term" value="F:zinc ion binding"/>
    <property type="evidence" value="ECO:0007669"/>
    <property type="project" value="UniProtKB-KW"/>
</dbReference>
<keyword evidence="3" id="KW-0862">Zinc</keyword>
<organism evidence="5 6">
    <name type="scientific">Ditylenchus dipsaci</name>
    <dbReference type="NCBI Taxonomy" id="166011"/>
    <lineage>
        <taxon>Eukaryota</taxon>
        <taxon>Metazoa</taxon>
        <taxon>Ecdysozoa</taxon>
        <taxon>Nematoda</taxon>
        <taxon>Chromadorea</taxon>
        <taxon>Rhabditida</taxon>
        <taxon>Tylenchina</taxon>
        <taxon>Tylenchomorpha</taxon>
        <taxon>Sphaerularioidea</taxon>
        <taxon>Anguinidae</taxon>
        <taxon>Anguininae</taxon>
        <taxon>Ditylenchus</taxon>
    </lineage>
</organism>
<proteinExistence type="predicted"/>
<evidence type="ECO:0000256" key="3">
    <source>
        <dbReference type="ARBA" id="ARBA00022833"/>
    </source>
</evidence>
<evidence type="ECO:0000256" key="1">
    <source>
        <dbReference type="ARBA" id="ARBA00022723"/>
    </source>
</evidence>
<dbReference type="Gene3D" id="2.20.25.240">
    <property type="match status" value="1"/>
</dbReference>
<sequence>MVKSEKGNYMATHRGFRFMKHQKSGDGTNQYWKCDKTYGGNGAKCKARLLTLVAQNLFLKFIPHDSICSHNHEVDPMVVTVSRIKANLKQRAIDTREVEVTTATQPRTPICSNCCGPSLSKSAVRKQVRRVRIKHQIPVVEARRVEDVDIPAASQIYKCTGGQEHVLLFERERNINWSAEMPVVYMDGTFSITPEPFAQVYVILAERSARVDNGGKWVFPVLYALLENKSRITYLKLFRMIRNLWPDFRPTSFSVDFELNAIQALQETFPGSLIAGSNSRSTSSRSQEDSALA</sequence>
<evidence type="ECO:0000256" key="2">
    <source>
        <dbReference type="ARBA" id="ARBA00022771"/>
    </source>
</evidence>
<protein>
    <submittedName>
        <fullName evidence="6">FLYWCH-type domain-containing protein</fullName>
    </submittedName>
</protein>
<dbReference type="AlphaFoldDB" id="A0A915EH32"/>
<dbReference type="WBParaSite" id="jg5275">
    <property type="protein sequence ID" value="jg5275"/>
    <property type="gene ID" value="jg5275"/>
</dbReference>
<feature type="domain" description="FLYWCH-type" evidence="4">
    <location>
        <begin position="2"/>
        <end position="52"/>
    </location>
</feature>
<evidence type="ECO:0000313" key="5">
    <source>
        <dbReference type="Proteomes" id="UP000887574"/>
    </source>
</evidence>